<reference evidence="6" key="1">
    <citation type="submission" date="2019-11" db="EMBL/GenBank/DDBJ databases">
        <title>Microbial mats filling the niche in hypersaline microbial mats.</title>
        <authorList>
            <person name="Wong H.L."/>
            <person name="Macleod F.I."/>
            <person name="White R.A. III"/>
            <person name="Burns B.P."/>
        </authorList>
    </citation>
    <scope>NUCLEOTIDE SEQUENCE</scope>
    <source>
        <strain evidence="6">Rbin_158</strain>
    </source>
</reference>
<dbReference type="GO" id="GO:0005524">
    <property type="term" value="F:ATP binding"/>
    <property type="evidence" value="ECO:0007669"/>
    <property type="project" value="UniProtKB-KW"/>
</dbReference>
<dbReference type="InterPro" id="IPR050763">
    <property type="entry name" value="ABC_transporter_ATP-binding"/>
</dbReference>
<organism evidence="6 7">
    <name type="scientific">candidate division KSB3 bacterium</name>
    <dbReference type="NCBI Taxonomy" id="2044937"/>
    <lineage>
        <taxon>Bacteria</taxon>
        <taxon>candidate division KSB3</taxon>
    </lineage>
</organism>
<accession>A0A9D5JWU8</accession>
<dbReference type="GO" id="GO:0016887">
    <property type="term" value="F:ATP hydrolysis activity"/>
    <property type="evidence" value="ECO:0007669"/>
    <property type="project" value="InterPro"/>
</dbReference>
<proteinExistence type="inferred from homology"/>
<dbReference type="EMBL" id="WJJP01000468">
    <property type="protein sequence ID" value="MBD3325772.1"/>
    <property type="molecule type" value="Genomic_DNA"/>
</dbReference>
<evidence type="ECO:0000256" key="3">
    <source>
        <dbReference type="ARBA" id="ARBA00022741"/>
    </source>
</evidence>
<gene>
    <name evidence="6" type="ORF">GF339_14390</name>
</gene>
<dbReference type="PROSITE" id="PS00211">
    <property type="entry name" value="ABC_TRANSPORTER_1"/>
    <property type="match status" value="1"/>
</dbReference>
<sequence length="272" mass="31506">NGAGKTTMMKIIYGRCVRDAPRDSIVNVFGYDPRTHELEIKYLSGVVSQEDNLDDELNVFQNLLIYSKFYGMPRRQTRQRIEELLQFLELSEKRQARIRDLSGGMKRRLVIARGLLHTPRLLILDEPTTGLDPQVRHLIWMKLRQLKKQGLTILLTTHYMEEAFQLCDTVLIMDEGRKILEGKPQTLLEQHIEPYVLELLTPEAATSARDADPDAEAIRRDTSHDPPVFYSRDMQALKAFAETLDTTEYYLRQSNLEDLFLKTTGRKLNAQQ</sequence>
<dbReference type="InterPro" id="IPR027417">
    <property type="entry name" value="P-loop_NTPase"/>
</dbReference>
<evidence type="ECO:0000259" key="5">
    <source>
        <dbReference type="PROSITE" id="PS50893"/>
    </source>
</evidence>
<feature type="domain" description="ABC transporter" evidence="5">
    <location>
        <begin position="3"/>
        <end position="200"/>
    </location>
</feature>
<evidence type="ECO:0000256" key="1">
    <source>
        <dbReference type="ARBA" id="ARBA00005417"/>
    </source>
</evidence>
<protein>
    <submittedName>
        <fullName evidence="6">ATP-binding cassette domain-containing protein</fullName>
    </submittedName>
</protein>
<keyword evidence="2" id="KW-0813">Transport</keyword>
<dbReference type="InterPro" id="IPR017871">
    <property type="entry name" value="ABC_transporter-like_CS"/>
</dbReference>
<dbReference type="Pfam" id="PF00005">
    <property type="entry name" value="ABC_tran"/>
    <property type="match status" value="1"/>
</dbReference>
<dbReference type="InterPro" id="IPR003439">
    <property type="entry name" value="ABC_transporter-like_ATP-bd"/>
</dbReference>
<dbReference type="Gene3D" id="3.40.50.300">
    <property type="entry name" value="P-loop containing nucleotide triphosphate hydrolases"/>
    <property type="match status" value="1"/>
</dbReference>
<name>A0A9D5JWU8_9BACT</name>
<feature type="non-terminal residue" evidence="6">
    <location>
        <position position="1"/>
    </location>
</feature>
<dbReference type="PANTHER" id="PTHR42711:SF5">
    <property type="entry name" value="ABC TRANSPORTER ATP-BINDING PROTEIN NATA"/>
    <property type="match status" value="1"/>
</dbReference>
<evidence type="ECO:0000256" key="2">
    <source>
        <dbReference type="ARBA" id="ARBA00022448"/>
    </source>
</evidence>
<evidence type="ECO:0000313" key="6">
    <source>
        <dbReference type="EMBL" id="MBD3325772.1"/>
    </source>
</evidence>
<comment type="similarity">
    <text evidence="1">Belongs to the ABC transporter superfamily.</text>
</comment>
<evidence type="ECO:0000256" key="4">
    <source>
        <dbReference type="ARBA" id="ARBA00022840"/>
    </source>
</evidence>
<dbReference type="AlphaFoldDB" id="A0A9D5JWU8"/>
<evidence type="ECO:0000313" key="7">
    <source>
        <dbReference type="Proteomes" id="UP000649604"/>
    </source>
</evidence>
<keyword evidence="3" id="KW-0547">Nucleotide-binding</keyword>
<dbReference type="Proteomes" id="UP000649604">
    <property type="component" value="Unassembled WGS sequence"/>
</dbReference>
<dbReference type="SUPFAM" id="SSF52540">
    <property type="entry name" value="P-loop containing nucleoside triphosphate hydrolases"/>
    <property type="match status" value="1"/>
</dbReference>
<dbReference type="PANTHER" id="PTHR42711">
    <property type="entry name" value="ABC TRANSPORTER ATP-BINDING PROTEIN"/>
    <property type="match status" value="1"/>
</dbReference>
<keyword evidence="4 6" id="KW-0067">ATP-binding</keyword>
<comment type="caution">
    <text evidence="6">The sequence shown here is derived from an EMBL/GenBank/DDBJ whole genome shotgun (WGS) entry which is preliminary data.</text>
</comment>
<dbReference type="PROSITE" id="PS50893">
    <property type="entry name" value="ABC_TRANSPORTER_2"/>
    <property type="match status" value="1"/>
</dbReference>